<comment type="caution">
    <text evidence="2">The sequence shown here is derived from an EMBL/GenBank/DDBJ whole genome shotgun (WGS) entry which is preliminary data.</text>
</comment>
<dbReference type="InterPro" id="IPR050218">
    <property type="entry name" value="LptD"/>
</dbReference>
<dbReference type="AlphaFoldDB" id="A0A7C0Y8Q1"/>
<gene>
    <name evidence="2" type="ORF">ENF32_01645</name>
</gene>
<dbReference type="PANTHER" id="PTHR30189">
    <property type="entry name" value="LPS-ASSEMBLY PROTEIN"/>
    <property type="match status" value="1"/>
</dbReference>
<dbReference type="PANTHER" id="PTHR30189:SF1">
    <property type="entry name" value="LPS-ASSEMBLY PROTEIN LPTD"/>
    <property type="match status" value="1"/>
</dbReference>
<evidence type="ECO:0000313" key="2">
    <source>
        <dbReference type="EMBL" id="HDD52757.1"/>
    </source>
</evidence>
<dbReference type="GO" id="GO:0009279">
    <property type="term" value="C:cell outer membrane"/>
    <property type="evidence" value="ECO:0007669"/>
    <property type="project" value="TreeGrafter"/>
</dbReference>
<accession>A0A7C0Y8Q1</accession>
<protein>
    <submittedName>
        <fullName evidence="2">LPS-assembly protein LptD</fullName>
    </submittedName>
</protein>
<feature type="chain" id="PRO_5027558941" evidence="1">
    <location>
        <begin position="23"/>
        <end position="100"/>
    </location>
</feature>
<keyword evidence="1" id="KW-0732">Signal</keyword>
<proteinExistence type="predicted"/>
<feature type="non-terminal residue" evidence="2">
    <location>
        <position position="100"/>
    </location>
</feature>
<name>A0A7C0Y8Q1_9BACT</name>
<feature type="signal peptide" evidence="1">
    <location>
        <begin position="1"/>
        <end position="22"/>
    </location>
</feature>
<sequence length="100" mass="11282">MKKLIFITAAMLLLLGAPEVWGKAKIDIKAASIKRYPQEHLVVAQGKVEITYQNVKLVAEKVSLYTNTKDLIAEGNVILYQGKDYLKCDRLELNLYTKKG</sequence>
<dbReference type="EMBL" id="DQWS01000063">
    <property type="protein sequence ID" value="HDD52757.1"/>
    <property type="molecule type" value="Genomic_DNA"/>
</dbReference>
<reference evidence="2" key="1">
    <citation type="journal article" date="2020" name="mSystems">
        <title>Genome- and Community-Level Interaction Insights into Carbon Utilization and Element Cycling Functions of Hydrothermarchaeota in Hydrothermal Sediment.</title>
        <authorList>
            <person name="Zhou Z."/>
            <person name="Liu Y."/>
            <person name="Xu W."/>
            <person name="Pan J."/>
            <person name="Luo Z.H."/>
            <person name="Li M."/>
        </authorList>
    </citation>
    <scope>NUCLEOTIDE SEQUENCE [LARGE SCALE GENOMIC DNA]</scope>
    <source>
        <strain evidence="2">HyVt-115</strain>
    </source>
</reference>
<dbReference type="GO" id="GO:1990351">
    <property type="term" value="C:transporter complex"/>
    <property type="evidence" value="ECO:0007669"/>
    <property type="project" value="TreeGrafter"/>
</dbReference>
<evidence type="ECO:0000256" key="1">
    <source>
        <dbReference type="SAM" id="SignalP"/>
    </source>
</evidence>
<organism evidence="2">
    <name type="scientific">Thermosulfidibacter takaii</name>
    <dbReference type="NCBI Taxonomy" id="412593"/>
    <lineage>
        <taxon>Bacteria</taxon>
        <taxon>Pseudomonadati</taxon>
        <taxon>Thermosulfidibacterota</taxon>
        <taxon>Thermosulfidibacteria</taxon>
        <taxon>Thermosulfidibacterales</taxon>
        <taxon>Thermosulfidibacteraceae</taxon>
    </lineage>
</organism>
<dbReference type="Proteomes" id="UP000885690">
    <property type="component" value="Unassembled WGS sequence"/>
</dbReference>